<evidence type="ECO:0000256" key="1">
    <source>
        <dbReference type="SAM" id="MobiDB-lite"/>
    </source>
</evidence>
<dbReference type="InterPro" id="IPR019183">
    <property type="entry name" value="NAA25_NatB_aux_su"/>
</dbReference>
<dbReference type="AlphaFoldDB" id="A0A2C5YSV4"/>
<reference evidence="2 3" key="1">
    <citation type="submission" date="2017-06" db="EMBL/GenBank/DDBJ databases">
        <title>Ant-infecting Ophiocordyceps genomes reveal a high diversity of potential behavioral manipulation genes and a possible major role for enterotoxins.</title>
        <authorList>
            <person name="De Bekker C."/>
            <person name="Evans H.C."/>
            <person name="Brachmann A."/>
            <person name="Hughes D.P."/>
        </authorList>
    </citation>
    <scope>NUCLEOTIDE SEQUENCE [LARGE SCALE GENOMIC DNA]</scope>
    <source>
        <strain evidence="2 3">Map16</strain>
    </source>
</reference>
<name>A0A2C5YSV4_9HYPO</name>
<evidence type="ECO:0000313" key="2">
    <source>
        <dbReference type="EMBL" id="PHH72615.1"/>
    </source>
</evidence>
<comment type="caution">
    <text evidence="2">The sequence shown here is derived from an EMBL/GenBank/DDBJ whole genome shotgun (WGS) entry which is preliminary data.</text>
</comment>
<organism evidence="2 3">
    <name type="scientific">Ophiocordyceps camponoti-rufipedis</name>
    <dbReference type="NCBI Taxonomy" id="2004952"/>
    <lineage>
        <taxon>Eukaryota</taxon>
        <taxon>Fungi</taxon>
        <taxon>Dikarya</taxon>
        <taxon>Ascomycota</taxon>
        <taxon>Pezizomycotina</taxon>
        <taxon>Sordariomycetes</taxon>
        <taxon>Hypocreomycetidae</taxon>
        <taxon>Hypocreales</taxon>
        <taxon>Ophiocordycipitaceae</taxon>
        <taxon>Ophiocordyceps</taxon>
    </lineage>
</organism>
<dbReference type="Proteomes" id="UP000226431">
    <property type="component" value="Unassembled WGS sequence"/>
</dbReference>
<dbReference type="OrthoDB" id="1874341at2759"/>
<feature type="compositionally biased region" description="Low complexity" evidence="1">
    <location>
        <begin position="18"/>
        <end position="32"/>
    </location>
</feature>
<keyword evidence="3" id="KW-1185">Reference proteome</keyword>
<gene>
    <name evidence="2" type="ORF">CDD80_4413</name>
</gene>
<evidence type="ECO:0000313" key="3">
    <source>
        <dbReference type="Proteomes" id="UP000226431"/>
    </source>
</evidence>
<dbReference type="Pfam" id="PF09797">
    <property type="entry name" value="NatB_MDM20"/>
    <property type="match status" value="1"/>
</dbReference>
<dbReference type="EMBL" id="NJES01000406">
    <property type="protein sequence ID" value="PHH72615.1"/>
    <property type="molecule type" value="Genomic_DNA"/>
</dbReference>
<feature type="region of interest" description="Disordered" evidence="1">
    <location>
        <begin position="18"/>
        <end position="51"/>
    </location>
</feature>
<proteinExistence type="predicted"/>
<accession>A0A2C5YSV4</accession>
<feature type="compositionally biased region" description="Basic residues" evidence="1">
    <location>
        <begin position="37"/>
        <end position="51"/>
    </location>
</feature>
<dbReference type="STRING" id="2004952.A0A2C5YSV4"/>
<sequence length="874" mass="97094">MWVLMGRCGATLPHRPAYRAASSPASTTPRTAIKPSPARKKAPMSRPRPRLRNGVDLQLQTAFQDGNWPVAMRLAEKRARASQDGYFEVVKVCAESQLPDPSAKFAALAEVDRLVRDEAGVRDADALDLLEWATLDFMDEHDYLDTLGPLRVRAVKASPKDRVAVTRCLESCLLHWDLVSAQQIAAILDRSFPADRSFLFWNVVITHMLSTSEQCPAEKQKLYSMLSLKQMERAAQLTEQAEVPQQPPLRGIQTEQEILLLYEIVERHGAAADMDKVLASPVFGPVPQVRLGRKEPLFIAVEIYRRRADWDAVFDLCCDCLDDVDDKGEPTLLACDWRIWRHVIEAAGYLKSRLLLRLVRSGNMRPMYRRNLLLARVSAVFQLVSADDEDLQGDQPSSLRLRELIRYIEDQKNSSTCFDDIKGLVEKLSGQAARFLAYRLVPRMAEADTDKSTAARLRLLSLKLRYFVCTCPCLSSIGRDAIDLYSETSGQTTDREMLPGLSLVAAFCNLRLAFNTTKSSSKHLLRALFILERQLRVTPKQAAVSLVLVQLHLHLGSAHRAHDIWDGLAVKRTTADSLAPLFLDRLSTVAPAMLSPSDGAGRQLVEMLQSHYQTSLRLRMPRRLLDAFEAGSYGSLTGIPRWVEQLRASCTRAMSLVEESRTGRMLGLSSRGVLGDARFQAVSDEVCLYGLIDYGSFPVWESSSCVPVYALLRIGPPPSNDRFHLALLTEAFFDVLEHKNGGKGPDHVFVQEMMAQLGHSMTKFLHGGRLVGCTTAETTHYEAVSVLCALVSLCTASPRPGSLPDALGPLTRSLRAAMDDEGGWGSEGGIEGAVDGLRGLHRLAVMRDTASAVRLATRWVLEFHDGREKVLLVI</sequence>
<protein>
    <submittedName>
        <fullName evidence="2">Uncharacterized protein</fullName>
    </submittedName>
</protein>